<gene>
    <name evidence="2" type="ORF">IWQ62_001286</name>
</gene>
<accession>A0A9W8ASX4</accession>
<dbReference type="Proteomes" id="UP001150925">
    <property type="component" value="Unassembled WGS sequence"/>
</dbReference>
<comment type="caution">
    <text evidence="2">The sequence shown here is derived from an EMBL/GenBank/DDBJ whole genome shotgun (WGS) entry which is preliminary data.</text>
</comment>
<protein>
    <submittedName>
        <fullName evidence="2">Uncharacterized protein</fullName>
    </submittedName>
</protein>
<organism evidence="2 3">
    <name type="scientific">Dispira parvispora</name>
    <dbReference type="NCBI Taxonomy" id="1520584"/>
    <lineage>
        <taxon>Eukaryota</taxon>
        <taxon>Fungi</taxon>
        <taxon>Fungi incertae sedis</taxon>
        <taxon>Zoopagomycota</taxon>
        <taxon>Kickxellomycotina</taxon>
        <taxon>Dimargaritomycetes</taxon>
        <taxon>Dimargaritales</taxon>
        <taxon>Dimargaritaceae</taxon>
        <taxon>Dispira</taxon>
    </lineage>
</organism>
<proteinExistence type="predicted"/>
<feature type="region of interest" description="Disordered" evidence="1">
    <location>
        <begin position="1"/>
        <end position="37"/>
    </location>
</feature>
<dbReference type="EMBL" id="JANBPY010000192">
    <property type="protein sequence ID" value="KAJ1968373.1"/>
    <property type="molecule type" value="Genomic_DNA"/>
</dbReference>
<dbReference type="AlphaFoldDB" id="A0A9W8ASX4"/>
<evidence type="ECO:0000256" key="1">
    <source>
        <dbReference type="SAM" id="MobiDB-lite"/>
    </source>
</evidence>
<name>A0A9W8ASX4_9FUNG</name>
<keyword evidence="3" id="KW-1185">Reference proteome</keyword>
<reference evidence="2" key="1">
    <citation type="submission" date="2022-07" db="EMBL/GenBank/DDBJ databases">
        <title>Phylogenomic reconstructions and comparative analyses of Kickxellomycotina fungi.</title>
        <authorList>
            <person name="Reynolds N.K."/>
            <person name="Stajich J.E."/>
            <person name="Barry K."/>
            <person name="Grigoriev I.V."/>
            <person name="Crous P."/>
            <person name="Smith M.E."/>
        </authorList>
    </citation>
    <scope>NUCLEOTIDE SEQUENCE</scope>
    <source>
        <strain evidence="2">RSA 1196</strain>
    </source>
</reference>
<feature type="non-terminal residue" evidence="2">
    <location>
        <position position="1"/>
    </location>
</feature>
<dbReference type="OrthoDB" id="10558509at2759"/>
<sequence>MSMPCSSLKRKADSSLEGSRVARTVSLRDNGGKGLNGVLDTPAAKSLKQKTIEMLFQGQARLAREPPKSVQEEPPVRVFARGKKGLPPLTMRYHCPTCRQRSTRLLEVQR</sequence>
<evidence type="ECO:0000313" key="2">
    <source>
        <dbReference type="EMBL" id="KAJ1968373.1"/>
    </source>
</evidence>
<evidence type="ECO:0000313" key="3">
    <source>
        <dbReference type="Proteomes" id="UP001150925"/>
    </source>
</evidence>